<evidence type="ECO:0000313" key="3">
    <source>
        <dbReference type="Proteomes" id="UP000218785"/>
    </source>
</evidence>
<dbReference type="EMBL" id="AP018248">
    <property type="protein sequence ID" value="BAY96425.1"/>
    <property type="molecule type" value="Genomic_DNA"/>
</dbReference>
<protein>
    <recommendedName>
        <fullName evidence="4">CopG domain protein DNA-binding domain protein</fullName>
    </recommendedName>
</protein>
<evidence type="ECO:0000313" key="2">
    <source>
        <dbReference type="EMBL" id="BAY96425.1"/>
    </source>
</evidence>
<dbReference type="AlphaFoldDB" id="A0A1Z4MSH3"/>
<feature type="coiled-coil region" evidence="1">
    <location>
        <begin position="58"/>
        <end position="85"/>
    </location>
</feature>
<keyword evidence="3" id="KW-1185">Reference proteome</keyword>
<keyword evidence="1" id="KW-0175">Coiled coil</keyword>
<gene>
    <name evidence="2" type="ORF">NIES37_03580</name>
</gene>
<organism evidence="2 3">
    <name type="scientific">Tolypothrix tenuis PCC 7101</name>
    <dbReference type="NCBI Taxonomy" id="231146"/>
    <lineage>
        <taxon>Bacteria</taxon>
        <taxon>Bacillati</taxon>
        <taxon>Cyanobacteriota</taxon>
        <taxon>Cyanophyceae</taxon>
        <taxon>Nostocales</taxon>
        <taxon>Tolypothrichaceae</taxon>
        <taxon>Tolypothrix</taxon>
    </lineage>
</organism>
<sequence>MAKRQSTKLNNQIIVRMDDETKEAFMDKVQSEGKTASELIMGWIRSYLTEERHEAPDLTLMHRELENLKQQVAIIQNELLGKTAA</sequence>
<dbReference type="KEGG" id="ttq:NIES37_03580"/>
<evidence type="ECO:0008006" key="4">
    <source>
        <dbReference type="Google" id="ProtNLM"/>
    </source>
</evidence>
<reference evidence="2 3" key="1">
    <citation type="submission" date="2017-06" db="EMBL/GenBank/DDBJ databases">
        <title>Genome sequencing of cyanobaciteial culture collection at National Institute for Environmental Studies (NIES).</title>
        <authorList>
            <person name="Hirose Y."/>
            <person name="Shimura Y."/>
            <person name="Fujisawa T."/>
            <person name="Nakamura Y."/>
            <person name="Kawachi M."/>
        </authorList>
    </citation>
    <scope>NUCLEOTIDE SEQUENCE [LARGE SCALE GENOMIC DNA]</scope>
    <source>
        <strain evidence="2 3">NIES-37</strain>
    </source>
</reference>
<proteinExistence type="predicted"/>
<evidence type="ECO:0000256" key="1">
    <source>
        <dbReference type="SAM" id="Coils"/>
    </source>
</evidence>
<accession>A0A1Z4MSH3</accession>
<dbReference type="Proteomes" id="UP000218785">
    <property type="component" value="Chromosome"/>
</dbReference>
<name>A0A1Z4MSH3_9CYAN</name>
<dbReference type="RefSeq" id="WP_096573648.1">
    <property type="nucleotide sequence ID" value="NZ_CAWNJS010000001.1"/>
</dbReference>